<evidence type="ECO:0000313" key="8">
    <source>
        <dbReference type="EMBL" id="KAK4781749.1"/>
    </source>
</evidence>
<dbReference type="Pfam" id="PF00010">
    <property type="entry name" value="HLH"/>
    <property type="match status" value="1"/>
</dbReference>
<evidence type="ECO:0000256" key="5">
    <source>
        <dbReference type="SAM" id="Coils"/>
    </source>
</evidence>
<evidence type="ECO:0000256" key="6">
    <source>
        <dbReference type="SAM" id="SignalP"/>
    </source>
</evidence>
<evidence type="ECO:0000256" key="1">
    <source>
        <dbReference type="ARBA" id="ARBA00004123"/>
    </source>
</evidence>
<dbReference type="PANTHER" id="PTHR46133:SF1">
    <property type="entry name" value="TRANSCRIPTION FACTOR ILR3"/>
    <property type="match status" value="1"/>
</dbReference>
<keyword evidence="2" id="KW-0805">Transcription regulation</keyword>
<keyword evidence="6" id="KW-0732">Signal</keyword>
<evidence type="ECO:0000256" key="2">
    <source>
        <dbReference type="ARBA" id="ARBA00023015"/>
    </source>
</evidence>
<dbReference type="Proteomes" id="UP001346149">
    <property type="component" value="Unassembled WGS sequence"/>
</dbReference>
<gene>
    <name evidence="8" type="ORF">SAY86_015851</name>
</gene>
<feature type="signal peptide" evidence="6">
    <location>
        <begin position="1"/>
        <end position="23"/>
    </location>
</feature>
<dbReference type="GO" id="GO:0006879">
    <property type="term" value="P:intracellular iron ion homeostasis"/>
    <property type="evidence" value="ECO:0007669"/>
    <property type="project" value="InterPro"/>
</dbReference>
<dbReference type="GO" id="GO:0005634">
    <property type="term" value="C:nucleus"/>
    <property type="evidence" value="ECO:0007669"/>
    <property type="project" value="UniProtKB-SubCell"/>
</dbReference>
<feature type="coiled-coil region" evidence="5">
    <location>
        <begin position="100"/>
        <end position="148"/>
    </location>
</feature>
<dbReference type="Gene3D" id="4.10.280.10">
    <property type="entry name" value="Helix-loop-helix DNA-binding domain"/>
    <property type="match status" value="1"/>
</dbReference>
<dbReference type="InterPro" id="IPR044818">
    <property type="entry name" value="ILR3-like"/>
</dbReference>
<name>A0AAN7LBY4_TRANT</name>
<evidence type="ECO:0000259" key="7">
    <source>
        <dbReference type="PROSITE" id="PS50888"/>
    </source>
</evidence>
<dbReference type="InterPro" id="IPR011598">
    <property type="entry name" value="bHLH_dom"/>
</dbReference>
<dbReference type="PROSITE" id="PS50888">
    <property type="entry name" value="BHLH"/>
    <property type="match status" value="1"/>
</dbReference>
<comment type="caution">
    <text evidence="8">The sequence shown here is derived from an EMBL/GenBank/DDBJ whole genome shotgun (WGS) entry which is preliminary data.</text>
</comment>
<proteinExistence type="predicted"/>
<dbReference type="PANTHER" id="PTHR46133">
    <property type="entry name" value="BHLH TRANSCRIPTION FACTOR"/>
    <property type="match status" value="1"/>
</dbReference>
<dbReference type="AlphaFoldDB" id="A0AAN7LBY4"/>
<feature type="chain" id="PRO_5042957767" description="BHLH domain-containing protein" evidence="6">
    <location>
        <begin position="24"/>
        <end position="162"/>
    </location>
</feature>
<evidence type="ECO:0000313" key="9">
    <source>
        <dbReference type="Proteomes" id="UP001346149"/>
    </source>
</evidence>
<protein>
    <recommendedName>
        <fullName evidence="7">BHLH domain-containing protein</fullName>
    </recommendedName>
</protein>
<keyword evidence="9" id="KW-1185">Reference proteome</keyword>
<keyword evidence="3" id="KW-0804">Transcription</keyword>
<sequence length="162" mass="18609">MLIAYVYSDWFLVFFFFLHLMFSARIDGSSGDSDGTKENFKKWLRSESCGATSSKACREKLHRDRLNDKFLELGDILEPGKPPKTDKAAALIQATRFVAKHKLKDSNLSLQEKIKELKAEKNQLRDEKQRLKVEKDKLEQQLKSVNVHPHTDTSCSCCHCCT</sequence>
<keyword evidence="5" id="KW-0175">Coiled coil</keyword>
<dbReference type="GO" id="GO:0046983">
    <property type="term" value="F:protein dimerization activity"/>
    <property type="evidence" value="ECO:0007669"/>
    <property type="project" value="InterPro"/>
</dbReference>
<dbReference type="EMBL" id="JAXQNO010000016">
    <property type="protein sequence ID" value="KAK4781749.1"/>
    <property type="molecule type" value="Genomic_DNA"/>
</dbReference>
<feature type="domain" description="BHLH" evidence="7">
    <location>
        <begin position="50"/>
        <end position="101"/>
    </location>
</feature>
<dbReference type="InterPro" id="IPR036638">
    <property type="entry name" value="HLH_DNA-bd_sf"/>
</dbReference>
<organism evidence="8 9">
    <name type="scientific">Trapa natans</name>
    <name type="common">Water chestnut</name>
    <dbReference type="NCBI Taxonomy" id="22666"/>
    <lineage>
        <taxon>Eukaryota</taxon>
        <taxon>Viridiplantae</taxon>
        <taxon>Streptophyta</taxon>
        <taxon>Embryophyta</taxon>
        <taxon>Tracheophyta</taxon>
        <taxon>Spermatophyta</taxon>
        <taxon>Magnoliopsida</taxon>
        <taxon>eudicotyledons</taxon>
        <taxon>Gunneridae</taxon>
        <taxon>Pentapetalae</taxon>
        <taxon>rosids</taxon>
        <taxon>malvids</taxon>
        <taxon>Myrtales</taxon>
        <taxon>Lythraceae</taxon>
        <taxon>Trapa</taxon>
    </lineage>
</organism>
<keyword evidence="4" id="KW-0539">Nucleus</keyword>
<dbReference type="SUPFAM" id="SSF47459">
    <property type="entry name" value="HLH, helix-loop-helix DNA-binding domain"/>
    <property type="match status" value="1"/>
</dbReference>
<evidence type="ECO:0000256" key="3">
    <source>
        <dbReference type="ARBA" id="ARBA00023163"/>
    </source>
</evidence>
<dbReference type="GO" id="GO:0003700">
    <property type="term" value="F:DNA-binding transcription factor activity"/>
    <property type="evidence" value="ECO:0007669"/>
    <property type="project" value="InterPro"/>
</dbReference>
<accession>A0AAN7LBY4</accession>
<comment type="subcellular location">
    <subcellularLocation>
        <location evidence="1">Nucleus</location>
    </subcellularLocation>
</comment>
<evidence type="ECO:0000256" key="4">
    <source>
        <dbReference type="ARBA" id="ARBA00023242"/>
    </source>
</evidence>
<reference evidence="8 9" key="1">
    <citation type="journal article" date="2023" name="Hortic Res">
        <title>Pangenome of water caltrop reveals structural variations and asymmetric subgenome divergence after allopolyploidization.</title>
        <authorList>
            <person name="Zhang X."/>
            <person name="Chen Y."/>
            <person name="Wang L."/>
            <person name="Yuan Y."/>
            <person name="Fang M."/>
            <person name="Shi L."/>
            <person name="Lu R."/>
            <person name="Comes H.P."/>
            <person name="Ma Y."/>
            <person name="Chen Y."/>
            <person name="Huang G."/>
            <person name="Zhou Y."/>
            <person name="Zheng Z."/>
            <person name="Qiu Y."/>
        </authorList>
    </citation>
    <scope>NUCLEOTIDE SEQUENCE [LARGE SCALE GENOMIC DNA]</scope>
    <source>
        <strain evidence="8">F231</strain>
    </source>
</reference>